<keyword evidence="2" id="KW-1185">Reference proteome</keyword>
<dbReference type="Proteomes" id="UP000772434">
    <property type="component" value="Unassembled WGS sequence"/>
</dbReference>
<dbReference type="EMBL" id="JADNRY010000055">
    <property type="protein sequence ID" value="KAF9069020.1"/>
    <property type="molecule type" value="Genomic_DNA"/>
</dbReference>
<comment type="caution">
    <text evidence="1">The sequence shown here is derived from an EMBL/GenBank/DDBJ whole genome shotgun (WGS) entry which is preliminary data.</text>
</comment>
<protein>
    <recommendedName>
        <fullName evidence="3">Protein kinase domain-containing protein</fullName>
    </recommendedName>
</protein>
<organism evidence="1 2">
    <name type="scientific">Rhodocollybia butyracea</name>
    <dbReference type="NCBI Taxonomy" id="206335"/>
    <lineage>
        <taxon>Eukaryota</taxon>
        <taxon>Fungi</taxon>
        <taxon>Dikarya</taxon>
        <taxon>Basidiomycota</taxon>
        <taxon>Agaricomycotina</taxon>
        <taxon>Agaricomycetes</taxon>
        <taxon>Agaricomycetidae</taxon>
        <taxon>Agaricales</taxon>
        <taxon>Marasmiineae</taxon>
        <taxon>Omphalotaceae</taxon>
        <taxon>Rhodocollybia</taxon>
    </lineage>
</organism>
<dbReference type="AlphaFoldDB" id="A0A9P5PW07"/>
<name>A0A9P5PW07_9AGAR</name>
<evidence type="ECO:0000313" key="2">
    <source>
        <dbReference type="Proteomes" id="UP000772434"/>
    </source>
</evidence>
<proteinExistence type="predicted"/>
<gene>
    <name evidence="1" type="ORF">BDP27DRAFT_1326299</name>
</gene>
<sequence length="388" mass="44211">MTTATSTCTIPSPFLSEAILQIKNPVMDPLTLFSSVTLHGLASTNNGARSIHLTRTQSFPAKRFAYDLKGPGLEGSGKDWKAISPLVGQLHADIEITEQLSEGRIGLVFAARLVSLRRSLHDEPLPISSIPYPSEFCVKLAKPEYIRSLAREAWFYEQLSKTEGYPGAVTPICFGFFTCPLPSESGVQLPALSSARIKPEPPSHTPAEEEPIYDRYYDDLDMEYLDYFDDGRTSHRNSPWNLKQWRERTDRSPVIGILMTERIGKHIRPDDFPMSPTFRIPKGDNYFSKEALTEISALLDDLNAVGILQGDMRFNNILWAASETKHWLSDSPQICPRHRQVHLYRIIDFDRAKRYNHENSVDRSHFARMQTSELREPQFWGDCTQRLH</sequence>
<reference evidence="1" key="1">
    <citation type="submission" date="2020-11" db="EMBL/GenBank/DDBJ databases">
        <authorList>
            <consortium name="DOE Joint Genome Institute"/>
            <person name="Ahrendt S."/>
            <person name="Riley R."/>
            <person name="Andreopoulos W."/>
            <person name="Labutti K."/>
            <person name="Pangilinan J."/>
            <person name="Ruiz-Duenas F.J."/>
            <person name="Barrasa J.M."/>
            <person name="Sanchez-Garcia M."/>
            <person name="Camarero S."/>
            <person name="Miyauchi S."/>
            <person name="Serrano A."/>
            <person name="Linde D."/>
            <person name="Babiker R."/>
            <person name="Drula E."/>
            <person name="Ayuso-Fernandez I."/>
            <person name="Pacheco R."/>
            <person name="Padilla G."/>
            <person name="Ferreira P."/>
            <person name="Barriuso J."/>
            <person name="Kellner H."/>
            <person name="Castanera R."/>
            <person name="Alfaro M."/>
            <person name="Ramirez L."/>
            <person name="Pisabarro A.G."/>
            <person name="Kuo A."/>
            <person name="Tritt A."/>
            <person name="Lipzen A."/>
            <person name="He G."/>
            <person name="Yan M."/>
            <person name="Ng V."/>
            <person name="Cullen D."/>
            <person name="Martin F."/>
            <person name="Rosso M.-N."/>
            <person name="Henrissat B."/>
            <person name="Hibbett D."/>
            <person name="Martinez A.T."/>
            <person name="Grigoriev I.V."/>
        </authorList>
    </citation>
    <scope>NUCLEOTIDE SEQUENCE</scope>
    <source>
        <strain evidence="1">AH 40177</strain>
    </source>
</reference>
<evidence type="ECO:0000313" key="1">
    <source>
        <dbReference type="EMBL" id="KAF9069020.1"/>
    </source>
</evidence>
<accession>A0A9P5PW07</accession>
<evidence type="ECO:0008006" key="3">
    <source>
        <dbReference type="Google" id="ProtNLM"/>
    </source>
</evidence>
<dbReference type="OrthoDB" id="3043902at2759"/>